<sequence length="516" mass="59568">GSTSTLKVEIANHRDIPFVSYDIEEAKENVNKIPHYVLRIYGHLVNGQKAVVTITGIKVFFDIRVPENASIPKFWSKIKHLLATEKDSQGNRVNMNLIRRECIKAYPIRGYHAEKKSYLRIIAPNKDIRFTALDIISNYNSKVDQENRIETASDDTGTYYRKVAREYRIPLSGWVDFGPLYKIYPSSLFSRDRALVLTWDIETYDSRGLGNVPQAENDTAQVFMICMTVHWKDDPKPLEQIRLVDVETAPDPRICSMLEIFAPDIQLGFNDSGYDWPFIVEKATKLKVLDWMVQQMSANLHKTANIQSILIWNYFSGTEKPLSSGFFHRDQWAKKTDRNFRRTEGRESINIKFGTNNLNFESSFLKLPGCVPIDVCASLLQLFPRSERRSLKYFLEDCGLDSKADLPISKLWKYYSEARGRISDSSTENMHEIANYCTIDALRCQELAVRHNIINDYREVASIAYITLFDTHYYAIRTKVSNLLGAEAWTQDILFSMKTSDQKASGSFREHMFSRQ</sequence>
<dbReference type="GO" id="GO:0006297">
    <property type="term" value="P:nucleotide-excision repair, DNA gap filling"/>
    <property type="evidence" value="ECO:0007669"/>
    <property type="project" value="TreeGrafter"/>
</dbReference>
<dbReference type="InterPro" id="IPR036397">
    <property type="entry name" value="RNaseH_sf"/>
</dbReference>
<dbReference type="HOGENOM" id="CLU_026873_0_0_1"/>
<dbReference type="GO" id="GO:0003676">
    <property type="term" value="F:nucleic acid binding"/>
    <property type="evidence" value="ECO:0007669"/>
    <property type="project" value="InterPro"/>
</dbReference>
<evidence type="ECO:0000313" key="1">
    <source>
        <dbReference type="EMBL" id="ESA00629.1"/>
    </source>
</evidence>
<accession>U9SXH8</accession>
<name>U9SXH8_RHIID</name>
<feature type="non-terminal residue" evidence="1">
    <location>
        <position position="1"/>
    </location>
</feature>
<dbReference type="Gene3D" id="3.30.420.10">
    <property type="entry name" value="Ribonuclease H-like superfamily/Ribonuclease H"/>
    <property type="match status" value="1"/>
</dbReference>
<dbReference type="GO" id="GO:0008296">
    <property type="term" value="F:3'-5'-DNA exonuclease activity"/>
    <property type="evidence" value="ECO:0007669"/>
    <property type="project" value="TreeGrafter"/>
</dbReference>
<dbReference type="GO" id="GO:0003887">
    <property type="term" value="F:DNA-directed DNA polymerase activity"/>
    <property type="evidence" value="ECO:0007669"/>
    <property type="project" value="TreeGrafter"/>
</dbReference>
<dbReference type="PANTHER" id="PTHR10322">
    <property type="entry name" value="DNA POLYMERASE CATALYTIC SUBUNIT"/>
    <property type="match status" value="1"/>
</dbReference>
<protein>
    <submittedName>
        <fullName evidence="1">Uncharacterized protein</fullName>
    </submittedName>
</protein>
<dbReference type="EMBL" id="KI297066">
    <property type="protein sequence ID" value="ESA00629.1"/>
    <property type="molecule type" value="Genomic_DNA"/>
</dbReference>
<dbReference type="InterPro" id="IPR050240">
    <property type="entry name" value="DNA_pol_type-B"/>
</dbReference>
<dbReference type="GO" id="GO:0045004">
    <property type="term" value="P:DNA replication proofreading"/>
    <property type="evidence" value="ECO:0007669"/>
    <property type="project" value="TreeGrafter"/>
</dbReference>
<dbReference type="SUPFAM" id="SSF53098">
    <property type="entry name" value="Ribonuclease H-like"/>
    <property type="match status" value="1"/>
</dbReference>
<gene>
    <name evidence="1" type="ORF">GLOINDRAFT_8306</name>
</gene>
<dbReference type="GO" id="GO:0043625">
    <property type="term" value="C:delta DNA polymerase complex"/>
    <property type="evidence" value="ECO:0007669"/>
    <property type="project" value="TreeGrafter"/>
</dbReference>
<proteinExistence type="predicted"/>
<organism evidence="1">
    <name type="scientific">Rhizophagus irregularis (strain DAOM 181602 / DAOM 197198 / MUCL 43194)</name>
    <name type="common">Arbuscular mycorrhizal fungus</name>
    <name type="synonym">Glomus intraradices</name>
    <dbReference type="NCBI Taxonomy" id="747089"/>
    <lineage>
        <taxon>Eukaryota</taxon>
        <taxon>Fungi</taxon>
        <taxon>Fungi incertae sedis</taxon>
        <taxon>Mucoromycota</taxon>
        <taxon>Glomeromycotina</taxon>
        <taxon>Glomeromycetes</taxon>
        <taxon>Glomerales</taxon>
        <taxon>Glomeraceae</taxon>
        <taxon>Rhizophagus</taxon>
    </lineage>
</organism>
<reference evidence="1" key="1">
    <citation type="submission" date="2013-07" db="EMBL/GenBank/DDBJ databases">
        <title>The genome of an arbuscular mycorrhizal fungus provides insights into the evolution of the oldest plant symbiosis.</title>
        <authorList>
            <consortium name="DOE Joint Genome Institute"/>
            <person name="Tisserant E."/>
            <person name="Malbreil M."/>
            <person name="Kuo A."/>
            <person name="Kohler A."/>
            <person name="Symeonidi A."/>
            <person name="Balestrini R."/>
            <person name="Charron P."/>
            <person name="Duensing N."/>
            <person name="Frei-dit-Frey N."/>
            <person name="Gianinazzi-Pearson V."/>
            <person name="Gilbert B."/>
            <person name="Handa Y."/>
            <person name="Hijri M."/>
            <person name="Kaul R."/>
            <person name="Kawaguchi M."/>
            <person name="Krajinski F."/>
            <person name="Lammers P."/>
            <person name="Lapierre D."/>
            <person name="Masclaux F.G."/>
            <person name="Murat C."/>
            <person name="Morin E."/>
            <person name="Ndikumana S."/>
            <person name="Pagni M."/>
            <person name="Petitpierre D."/>
            <person name="Requena N."/>
            <person name="Rosikiewicz P."/>
            <person name="Riley R."/>
            <person name="Saito K."/>
            <person name="San Clemente H."/>
            <person name="Shapiro H."/>
            <person name="van Tuinen D."/>
            <person name="Becard G."/>
            <person name="Bonfante P."/>
            <person name="Paszkowski U."/>
            <person name="Shachar-Hill Y."/>
            <person name="Young J.P."/>
            <person name="Sanders I.R."/>
            <person name="Henrissat B."/>
            <person name="Rensing S.A."/>
            <person name="Grigoriev I.V."/>
            <person name="Corradi N."/>
            <person name="Roux C."/>
            <person name="Martin F."/>
        </authorList>
    </citation>
    <scope>NUCLEOTIDE SEQUENCE</scope>
    <source>
        <strain evidence="1">DAOM 197198</strain>
    </source>
</reference>
<dbReference type="PANTHER" id="PTHR10322:SF23">
    <property type="entry name" value="DNA POLYMERASE DELTA CATALYTIC SUBUNIT"/>
    <property type="match status" value="1"/>
</dbReference>
<dbReference type="InterPro" id="IPR012337">
    <property type="entry name" value="RNaseH-like_sf"/>
</dbReference>
<dbReference type="AlphaFoldDB" id="U9SXH8"/>
<dbReference type="GO" id="GO:0006287">
    <property type="term" value="P:base-excision repair, gap-filling"/>
    <property type="evidence" value="ECO:0007669"/>
    <property type="project" value="TreeGrafter"/>
</dbReference>